<protein>
    <submittedName>
        <fullName evidence="6">Amino acid adenylation domain-containing protein</fullName>
    </submittedName>
</protein>
<dbReference type="Pfam" id="PF00668">
    <property type="entry name" value="Condensation"/>
    <property type="match status" value="3"/>
</dbReference>
<dbReference type="Gene3D" id="3.40.50.720">
    <property type="entry name" value="NAD(P)-binding Rossmann-like Domain"/>
    <property type="match status" value="1"/>
</dbReference>
<evidence type="ECO:0000256" key="3">
    <source>
        <dbReference type="ARBA" id="ARBA00022553"/>
    </source>
</evidence>
<evidence type="ECO:0000256" key="4">
    <source>
        <dbReference type="SAM" id="MobiDB-lite"/>
    </source>
</evidence>
<keyword evidence="3" id="KW-0597">Phosphoprotein</keyword>
<dbReference type="STRING" id="1176198.SAMN05444716_101396"/>
<comment type="cofactor">
    <cofactor evidence="1">
        <name>pantetheine 4'-phosphate</name>
        <dbReference type="ChEBI" id="CHEBI:47942"/>
    </cofactor>
</comment>
<dbReference type="GO" id="GO:0044550">
    <property type="term" value="P:secondary metabolite biosynthetic process"/>
    <property type="evidence" value="ECO:0007669"/>
    <property type="project" value="TreeGrafter"/>
</dbReference>
<dbReference type="EMBL" id="FPAB01000001">
    <property type="protein sequence ID" value="SFS37455.1"/>
    <property type="molecule type" value="Genomic_DNA"/>
</dbReference>
<dbReference type="SUPFAM" id="SSF47336">
    <property type="entry name" value="ACP-like"/>
    <property type="match status" value="2"/>
</dbReference>
<dbReference type="CDD" id="cd19531">
    <property type="entry name" value="LCL_NRPS-like"/>
    <property type="match status" value="1"/>
</dbReference>
<dbReference type="InterPro" id="IPR020806">
    <property type="entry name" value="PKS_PP-bd"/>
</dbReference>
<dbReference type="InterPro" id="IPR006162">
    <property type="entry name" value="Ppantetheine_attach_site"/>
</dbReference>
<dbReference type="Gene3D" id="3.30.559.30">
    <property type="entry name" value="Nonribosomal peptide synthetase, condensation domain"/>
    <property type="match status" value="3"/>
</dbReference>
<dbReference type="GO" id="GO:0008610">
    <property type="term" value="P:lipid biosynthetic process"/>
    <property type="evidence" value="ECO:0007669"/>
    <property type="project" value="UniProtKB-ARBA"/>
</dbReference>
<keyword evidence="2" id="KW-0596">Phosphopantetheine</keyword>
<dbReference type="InterPro" id="IPR009081">
    <property type="entry name" value="PP-bd_ACP"/>
</dbReference>
<dbReference type="InterPro" id="IPR001242">
    <property type="entry name" value="Condensation_dom"/>
</dbReference>
<dbReference type="GO" id="GO:0003824">
    <property type="term" value="F:catalytic activity"/>
    <property type="evidence" value="ECO:0007669"/>
    <property type="project" value="InterPro"/>
</dbReference>
<accession>A0A1I6PBE2</accession>
<organism evidence="6 7">
    <name type="scientific">Streptomyces harbinensis</name>
    <dbReference type="NCBI Taxonomy" id="1176198"/>
    <lineage>
        <taxon>Bacteria</taxon>
        <taxon>Bacillati</taxon>
        <taxon>Actinomycetota</taxon>
        <taxon>Actinomycetes</taxon>
        <taxon>Kitasatosporales</taxon>
        <taxon>Streptomycetaceae</taxon>
        <taxon>Streptomyces</taxon>
    </lineage>
</organism>
<sequence>MAVHDAAAGLSYVSGGEILHAPDWSHLFAALQDAAHRAPDTSIHFYGAEGGYRTTTYAALHDEALRLSHWLTGTAGLRPGDHLVLQIPDGHEYLPLFWAAMHAGVVAVPMSVPAALRRESLEGVSRVLDTLGTGRILLGTPLAEEYPGVLGLLGHDPATVLTFPRPADLPALPDPPPAPAAAPDGTAVIFFTSGSTGVPKGAVQTHRSMLAREAGVMQDDGAPTDVQLNWMPLEHAAGILMSHLRGIRRLSEQVQVAPGHILADPLTLLDLVDRHRVNYTWAPQFAYSLLNNLVRAGDHADWDLSCLREVINAGEMVNARLTGLLCRALAGHGLRPEVFVPVWGMAETCSGVLYNRDFRPPAEPAGTGGGDEEAQHTGQFVSLGRPIPGLEVAVTGPDGTILPEGEVGHLVVRGDCVTPAYFRNPAVNAEAFTADRWFRTGDLARIRDGEVTMTGRAKQILVVNGLNVDLSEVEAAIEELPAVETSFTAAWAHTDPATGEDRAIVFCVPRGERLADLPVEEIRAHVLRRIGVRLHAVVPVRRREIPKTNLGKIQRAKLGARYRDGDFADRAVGESGGDRARAAETVASLVGPGRYLTASPQEADLPRPAVPGTGTPAVLAGLGEDWTRDTATEAAVRALPGVADARVWTGEVLLPGVRGALAAVQSRLDHPDYREAVRERVARRLREAGATVREVAFATDLTSLQDAELLDAFTTPADPGPLTPAAPPPLGAYRDTVVPAGPPEQAPREEASALLVLSDDPAPVRRLAADPGRLVVWAHTPRIAGQDTAAVPPSVLVTEIDPRDEEGYRSLASTLRAAGAEAVSVAHLWALDGSGDDADAVEEQYRGVFSLQNLWRLLPEAGLLLTRTTVLTRAALGAPAANPGYRHATVSAFVRSAVAEGHTALHIDLSGTGADPVDVLRREERTVADGVSVLYVDGVRHTQALAALPLPEGPSPLSRRDGFLVVTGGLGGIGRLLVAFLLRRYGRDVLLLGRRAPERAERDLAALRALAREHGGAVSYRQCDLGDAGALRETVEEHRAATGLPLHGVFHLAGVIHEALITDQSAAELRAVYEPKVRGLERLGDLLLERHPDAFLVAFASARSLAPGTTVSGYVSASDFAAHHAALLRSRGLAATSVAWGVWDETGMSRDLRVNRSLSRRGIATMDPLRALLALARVVGTDAPGVHLGVDGARLPAALPVREDRPDLDEVCVVTDFATFEDLFAARAAEIAGTLRTAPGGRPARYALLDEVPLDRNGSVDRTGVLGRLDVLRGAVTVEGPDGPLEERIRDICRTVFRVDTIGVTENLFDVGADSIATIQLLARLRDEKVVHVSHQEFYAEPTIRHLARIAAAGGAPAPAPVPAAAAPAPRTAAADGAHPLTPQQRRLWFLFEADPSSPYYNNTVSLTVTGQVAAPLLKVAVMQLIDRHEALRVRFGPDSDGEGGIVQRLVPVTELAPAFTEHDLRALPEDGRAAEVERIIAGSAATPFDLLAEPPVRAAVVRETEDRATIVLTIHHIVSDGWSMGVILSDLAAIHRDLLAHGVVRLDPIDGLYPRYVADVTAYERSEAYRRQLAYWTDQLGDIAVPAELPARAAAGESATSAGEHLTATVPPEVLAGLRRLAREHDVSLYVLLLAAYAVLHQRLTLSDHVRLGTLVANRGLGDTSGLVGFLANTLPLDLRIDDAQPFSALLAQVKQKVIGLHDNQDVQFDSLVQALQPERAHNKNPLFQVLFALQNAQIEQVTTPEAAWRLRIWESETAKFDLSVQAFEREGRLDLVFEYRRDLFARRDVERWSAAYLTVLADLPGLRDPEVGSLEIVGAAERERILSVNGPLDAPLPPSIPARLAEVVRERPDATALVMGAERFTYAQLWELSGACADRLHAGGVRAGSRVAVMARRSPHVVIAMIAALRMGAAYVPLRPSDPAERRDLVLADSEAVLLLDHAGRTESAVPQLELGGYERPADAAPRPGDAPAADAATTAAYVMYTSGSTGRPKGVVVSAENILRLVHRPQFVALGAHDVVLQTGSLTFDASTLEVWGALLNGAQLHLVDEHVLLDARTLREAIREAGATVMWASAPLFNQIVDADPAAFTGLRNLLVGGDVLSPRHIRAVLDADPGVRVINGYGPTENTTFSTTHPIPADHPADRPVPIGRPIGHSSAYVLGGSGRLQPAGVPGELYVGGRGVALGYLNRPDLTAAAFLDDPFAPGGRMYRTGDLVRLNDDLDIEFIGRADHQVKIRGFRVELPEIERVARSLPCVREIVVEARPGTGGALRLVAFWSGDTDRDLRGDLERLLPDYMVPAVLVPLERLPLDRNGKVDRRALAAVEIAPARPESTTGDRQAMAALGPEAAELRRVWAELLGTEAFGADDTFFSLGGDSIQVIQMTNRLRAAGYHLSARDVFENQTIRKLAAILRPGRAAVAVIEREDTAELAPMHAWILEALGEEEWLGHWNLPLVLDLEHDHAPDRIAAALRAVADRHPALRARLHRVDGRWHYEEDLPAADLPVAAWTVTDLAEITGELTELQRGLDPAAGRMLGAAKVTVGTEHKLVLAVHHLVSDGVSLRIMARDLDTALREGPGALPATTGTAGFSAWIAATHRRAASDEIRAQLPHWSDVTARVRSPFPQVILTEGGTVDREFRLPAAATATLSRIGRHVPGAELQHALLATLGDAYAEAFGTDALPVLLEGHGRADVVDDLDLSGTVGWFTSIYPTVLPSGGAPDPVAGVLACRAHLENIPAGGRDYGALAFLAGAVRHPAAAIPVAFNYLGAMPAGMRLADAAYGLFRDPDSRRECAIEVNIFRYGDELKVSVRVDHRFADRPEVARMLTGYEQRLLDLAHRLDAAPTGAAGSADTGDDPLTAAERHLLRERYGDRIEHVLPLTPTQEGLLYHELMHPGGSDYFGQIVTTLRGALRPEVFEAAWHTVVAENEMLRTVYSWEDLTRPVQVVLREAGFALAYRDLTAEHGAAEAIDAAVEAALAEDIAQGFDLAGGPLLRVTLLRTGPQEHTFVLSFPHLSLDGWSVFRMLSRAMELYDADRTDIVPEPAPPFRRFAHWQRGLDPAAARAYWARHLAGAQPSALPPEAAPADGSEDRFSQLNLVLDTEETTAVRTFAATAGCTLSTVLQTALALSLRVVSGTDEVLFGTTVSGRTPEVDGVESIVGLLINTLPVRVETTEDDDVPHLLQRMQRNGFDALEHGDLATTHILESAGIGAGRSLFDVLFILENYPLGPEHLRSRRLEIGEFASHERTNYRLTVVAVPGDRLTVRFSSTTGAVDPQWVAAFSRVFRACLLQLAEGRAEVADIDGTDPAEVAELLRRSEKSPAVIAAHEDQREFFERFTGPVYVLDDRGRPCPDGVPGQIYAGADSPAALPADGEWAAWMAEGAIAPGFPAPSAFLYPTGDGGRWVNGTTIELDD</sequence>
<dbReference type="InterPro" id="IPR023213">
    <property type="entry name" value="CAT-like_dom_sf"/>
</dbReference>
<dbReference type="PROSITE" id="PS00012">
    <property type="entry name" value="PHOSPHOPANTETHEINE"/>
    <property type="match status" value="2"/>
</dbReference>
<evidence type="ECO:0000313" key="7">
    <source>
        <dbReference type="Proteomes" id="UP000198873"/>
    </source>
</evidence>
<dbReference type="GO" id="GO:0005737">
    <property type="term" value="C:cytoplasm"/>
    <property type="evidence" value="ECO:0007669"/>
    <property type="project" value="TreeGrafter"/>
</dbReference>
<dbReference type="Gene3D" id="1.10.1200.10">
    <property type="entry name" value="ACP-like"/>
    <property type="match status" value="2"/>
</dbReference>
<feature type="region of interest" description="Disordered" evidence="4">
    <location>
        <begin position="1359"/>
        <end position="1378"/>
    </location>
</feature>
<dbReference type="CDD" id="cd08953">
    <property type="entry name" value="KR_2_SDR_x"/>
    <property type="match status" value="1"/>
</dbReference>
<dbReference type="Gene3D" id="3.40.50.980">
    <property type="match status" value="2"/>
</dbReference>
<dbReference type="InterPro" id="IPR010071">
    <property type="entry name" value="AA_adenyl_dom"/>
</dbReference>
<evidence type="ECO:0000259" key="5">
    <source>
        <dbReference type="PROSITE" id="PS50075"/>
    </source>
</evidence>
<dbReference type="SMART" id="SM00822">
    <property type="entry name" value="PKS_KR"/>
    <property type="match status" value="1"/>
</dbReference>
<evidence type="ECO:0000256" key="1">
    <source>
        <dbReference type="ARBA" id="ARBA00001957"/>
    </source>
</evidence>
<dbReference type="NCBIfam" id="TIGR01733">
    <property type="entry name" value="AA-adenyl-dom"/>
    <property type="match status" value="1"/>
</dbReference>
<dbReference type="InterPro" id="IPR036736">
    <property type="entry name" value="ACP-like_sf"/>
</dbReference>
<dbReference type="Pfam" id="PF00501">
    <property type="entry name" value="AMP-binding"/>
    <property type="match status" value="2"/>
</dbReference>
<dbReference type="InterPro" id="IPR057326">
    <property type="entry name" value="KR_dom"/>
</dbReference>
<dbReference type="Pfam" id="PF08659">
    <property type="entry name" value="KR"/>
    <property type="match status" value="1"/>
</dbReference>
<dbReference type="InterPro" id="IPR000873">
    <property type="entry name" value="AMP-dep_synth/lig_dom"/>
</dbReference>
<dbReference type="Proteomes" id="UP000198873">
    <property type="component" value="Unassembled WGS sequence"/>
</dbReference>
<dbReference type="PROSITE" id="PS00455">
    <property type="entry name" value="AMP_BINDING"/>
    <property type="match status" value="2"/>
</dbReference>
<dbReference type="InterPro" id="IPR042099">
    <property type="entry name" value="ANL_N_sf"/>
</dbReference>
<evidence type="ECO:0000256" key="2">
    <source>
        <dbReference type="ARBA" id="ARBA00022450"/>
    </source>
</evidence>
<dbReference type="Gene3D" id="2.30.38.10">
    <property type="entry name" value="Luciferase, Domain 3"/>
    <property type="match status" value="1"/>
</dbReference>
<gene>
    <name evidence="6" type="ORF">SAMN05444716_101396</name>
</gene>
<dbReference type="PANTHER" id="PTHR45527:SF1">
    <property type="entry name" value="FATTY ACID SYNTHASE"/>
    <property type="match status" value="1"/>
</dbReference>
<dbReference type="PROSITE" id="PS50075">
    <property type="entry name" value="CARRIER"/>
    <property type="match status" value="2"/>
</dbReference>
<dbReference type="GO" id="GO:0043041">
    <property type="term" value="P:amino acid activation for nonribosomal peptide biosynthetic process"/>
    <property type="evidence" value="ECO:0007669"/>
    <property type="project" value="TreeGrafter"/>
</dbReference>
<feature type="domain" description="Carrier" evidence="5">
    <location>
        <begin position="1280"/>
        <end position="1355"/>
    </location>
</feature>
<feature type="domain" description="Carrier" evidence="5">
    <location>
        <begin position="2345"/>
        <end position="2419"/>
    </location>
</feature>
<proteinExistence type="predicted"/>
<dbReference type="InterPro" id="IPR036291">
    <property type="entry name" value="NAD(P)-bd_dom_sf"/>
</dbReference>
<dbReference type="InterPro" id="IPR045851">
    <property type="entry name" value="AMP-bd_C_sf"/>
</dbReference>
<dbReference type="Gene3D" id="3.30.559.10">
    <property type="entry name" value="Chloramphenicol acetyltransferase-like domain"/>
    <property type="match status" value="3"/>
</dbReference>
<dbReference type="Gene3D" id="3.30.300.30">
    <property type="match status" value="2"/>
</dbReference>
<dbReference type="SUPFAM" id="SSF52777">
    <property type="entry name" value="CoA-dependent acyltransferases"/>
    <property type="match status" value="6"/>
</dbReference>
<dbReference type="GO" id="GO:0031177">
    <property type="term" value="F:phosphopantetheine binding"/>
    <property type="evidence" value="ECO:0007669"/>
    <property type="project" value="InterPro"/>
</dbReference>
<dbReference type="SUPFAM" id="SSF51735">
    <property type="entry name" value="NAD(P)-binding Rossmann-fold domains"/>
    <property type="match status" value="2"/>
</dbReference>
<reference evidence="7" key="1">
    <citation type="submission" date="2016-10" db="EMBL/GenBank/DDBJ databases">
        <authorList>
            <person name="Varghese N."/>
            <person name="Submissions S."/>
        </authorList>
    </citation>
    <scope>NUCLEOTIDE SEQUENCE [LARGE SCALE GENOMIC DNA]</scope>
    <source>
        <strain evidence="7">CGMCC 4.7047</strain>
    </source>
</reference>
<keyword evidence="7" id="KW-1185">Reference proteome</keyword>
<dbReference type="PANTHER" id="PTHR45527">
    <property type="entry name" value="NONRIBOSOMAL PEPTIDE SYNTHETASE"/>
    <property type="match status" value="1"/>
</dbReference>
<dbReference type="Pfam" id="PF00550">
    <property type="entry name" value="PP-binding"/>
    <property type="match status" value="2"/>
</dbReference>
<name>A0A1I6PBE2_9ACTN</name>
<dbReference type="CDD" id="cd12117">
    <property type="entry name" value="A_NRPS_Srf_like"/>
    <property type="match status" value="1"/>
</dbReference>
<dbReference type="InterPro" id="IPR013968">
    <property type="entry name" value="PKS_KR"/>
</dbReference>
<dbReference type="RefSeq" id="WP_254791413.1">
    <property type="nucleotide sequence ID" value="NZ_FPAB01000001.1"/>
</dbReference>
<dbReference type="InterPro" id="IPR020845">
    <property type="entry name" value="AMP-binding_CS"/>
</dbReference>
<dbReference type="SUPFAM" id="SSF56801">
    <property type="entry name" value="Acetyl-CoA synthetase-like"/>
    <property type="match status" value="2"/>
</dbReference>
<dbReference type="SMART" id="SM00823">
    <property type="entry name" value="PKS_PP"/>
    <property type="match status" value="2"/>
</dbReference>
<dbReference type="Gene3D" id="3.40.50.12780">
    <property type="entry name" value="N-terminal domain of ligase-like"/>
    <property type="match status" value="1"/>
</dbReference>
<dbReference type="GO" id="GO:0017000">
    <property type="term" value="P:antibiotic biosynthetic process"/>
    <property type="evidence" value="ECO:0007669"/>
    <property type="project" value="UniProtKB-ARBA"/>
</dbReference>
<evidence type="ECO:0000313" key="6">
    <source>
        <dbReference type="EMBL" id="SFS37455.1"/>
    </source>
</evidence>